<evidence type="ECO:0000313" key="2">
    <source>
        <dbReference type="Proteomes" id="UP001152531"/>
    </source>
</evidence>
<evidence type="ECO:0000313" key="1">
    <source>
        <dbReference type="EMBL" id="CAH6722038.1"/>
    </source>
</evidence>
<organism evidence="1 2">
    <name type="scientific">[Candida] jaroonii</name>
    <dbReference type="NCBI Taxonomy" id="467808"/>
    <lineage>
        <taxon>Eukaryota</taxon>
        <taxon>Fungi</taxon>
        <taxon>Dikarya</taxon>
        <taxon>Ascomycota</taxon>
        <taxon>Saccharomycotina</taxon>
        <taxon>Pichiomycetes</taxon>
        <taxon>Debaryomycetaceae</taxon>
        <taxon>Yamadazyma</taxon>
    </lineage>
</organism>
<protein>
    <submittedName>
        <fullName evidence="1">Uncharacterized protein</fullName>
    </submittedName>
</protein>
<sequence>MYPTPINFSTMTLTFQDLSDRAIRLFEEKKERVIIGVAGIPGSGKSTVTEAVGKIINKSHKCVVVGLDGFHYTREYLRSLENSEEAFIRRGAHFTFDAKSCVEFVKSLRARTTISAPSFDHKLKDPVNNGTIIPGEAEILLVEGLYVLLNIDPWNQISQYLDDSWFINVDLDVARDRVAKRHVEAGIEPTIEKAYQRVDSNDIINAHLIMDNSIPANLII</sequence>
<comment type="caution">
    <text evidence="1">The sequence shown here is derived from an EMBL/GenBank/DDBJ whole genome shotgun (WGS) entry which is preliminary data.</text>
</comment>
<gene>
    <name evidence="1" type="ORF">CLIB1444_08S00452</name>
</gene>
<proteinExistence type="predicted"/>
<accession>A0ACA9YAG5</accession>
<name>A0ACA9YAG5_9ASCO</name>
<dbReference type="EMBL" id="CALSDN010000008">
    <property type="protein sequence ID" value="CAH6722038.1"/>
    <property type="molecule type" value="Genomic_DNA"/>
</dbReference>
<keyword evidence="2" id="KW-1185">Reference proteome</keyword>
<reference evidence="1" key="1">
    <citation type="submission" date="2022-06" db="EMBL/GenBank/DDBJ databases">
        <authorList>
            <person name="Legras J.-L."/>
            <person name="Devillers H."/>
            <person name="Grondin C."/>
        </authorList>
    </citation>
    <scope>NUCLEOTIDE SEQUENCE</scope>
    <source>
        <strain evidence="1">CLIB 1444</strain>
    </source>
</reference>
<dbReference type="Proteomes" id="UP001152531">
    <property type="component" value="Unassembled WGS sequence"/>
</dbReference>